<proteinExistence type="predicted"/>
<dbReference type="RefSeq" id="WP_131905691.1">
    <property type="nucleotide sequence ID" value="NZ_BAAAFU010000004.1"/>
</dbReference>
<dbReference type="InterPro" id="IPR000182">
    <property type="entry name" value="GNAT_dom"/>
</dbReference>
<keyword evidence="2" id="KW-0012">Acyltransferase</keyword>
<dbReference type="PROSITE" id="PS51186">
    <property type="entry name" value="GNAT"/>
    <property type="match status" value="1"/>
</dbReference>
<feature type="domain" description="N-acetyltransferase" evidence="3">
    <location>
        <begin position="2"/>
        <end position="145"/>
    </location>
</feature>
<dbReference type="GO" id="GO:0016747">
    <property type="term" value="F:acyltransferase activity, transferring groups other than amino-acyl groups"/>
    <property type="evidence" value="ECO:0007669"/>
    <property type="project" value="InterPro"/>
</dbReference>
<protein>
    <submittedName>
        <fullName evidence="4">Putative acetyltransferase</fullName>
    </submittedName>
</protein>
<dbReference type="EMBL" id="SMFQ01000003">
    <property type="protein sequence ID" value="TCJ87415.1"/>
    <property type="molecule type" value="Genomic_DNA"/>
</dbReference>
<name>A0A4V2P8X6_9GAMM</name>
<organism evidence="4 5">
    <name type="scientific">Cocleimonas flava</name>
    <dbReference type="NCBI Taxonomy" id="634765"/>
    <lineage>
        <taxon>Bacteria</taxon>
        <taxon>Pseudomonadati</taxon>
        <taxon>Pseudomonadota</taxon>
        <taxon>Gammaproteobacteria</taxon>
        <taxon>Thiotrichales</taxon>
        <taxon>Thiotrichaceae</taxon>
        <taxon>Cocleimonas</taxon>
    </lineage>
</organism>
<keyword evidence="1 4" id="KW-0808">Transferase</keyword>
<dbReference type="CDD" id="cd04301">
    <property type="entry name" value="NAT_SF"/>
    <property type="match status" value="1"/>
</dbReference>
<dbReference type="PANTHER" id="PTHR43800">
    <property type="entry name" value="PEPTIDYL-LYSINE N-ACETYLTRANSFERASE YJAB"/>
    <property type="match status" value="1"/>
</dbReference>
<accession>A0A4V2P8X6</accession>
<dbReference type="Proteomes" id="UP000294887">
    <property type="component" value="Unassembled WGS sequence"/>
</dbReference>
<dbReference type="Gene3D" id="3.40.630.30">
    <property type="match status" value="1"/>
</dbReference>
<evidence type="ECO:0000313" key="4">
    <source>
        <dbReference type="EMBL" id="TCJ87415.1"/>
    </source>
</evidence>
<evidence type="ECO:0000259" key="3">
    <source>
        <dbReference type="PROSITE" id="PS51186"/>
    </source>
</evidence>
<sequence length="145" mass="16771">MHTIRQYIESDLYDVLAAWENANKLAHPFLKEDFVAQVRKDIPALYLPNADTWVIEDDNEKKVVGFIALIGNEVGAIFLQPEHHGKKLGKMMMDIAHQLHGDLELEVFEKNTIGREFYKQYGFTQIDEMEHEASGEHVLRLKYTA</sequence>
<evidence type="ECO:0000256" key="1">
    <source>
        <dbReference type="ARBA" id="ARBA00022679"/>
    </source>
</evidence>
<evidence type="ECO:0000313" key="5">
    <source>
        <dbReference type="Proteomes" id="UP000294887"/>
    </source>
</evidence>
<dbReference type="OrthoDB" id="336415at2"/>
<keyword evidence="5" id="KW-1185">Reference proteome</keyword>
<reference evidence="4 5" key="1">
    <citation type="submission" date="2019-03" db="EMBL/GenBank/DDBJ databases">
        <title>Genomic Encyclopedia of Type Strains, Phase IV (KMG-IV): sequencing the most valuable type-strain genomes for metagenomic binning, comparative biology and taxonomic classification.</title>
        <authorList>
            <person name="Goeker M."/>
        </authorList>
    </citation>
    <scope>NUCLEOTIDE SEQUENCE [LARGE SCALE GENOMIC DNA]</scope>
    <source>
        <strain evidence="4 5">DSM 24830</strain>
    </source>
</reference>
<dbReference type="SUPFAM" id="SSF55729">
    <property type="entry name" value="Acyl-CoA N-acyltransferases (Nat)"/>
    <property type="match status" value="1"/>
</dbReference>
<evidence type="ECO:0000256" key="2">
    <source>
        <dbReference type="ARBA" id="ARBA00023315"/>
    </source>
</evidence>
<comment type="caution">
    <text evidence="4">The sequence shown here is derived from an EMBL/GenBank/DDBJ whole genome shotgun (WGS) entry which is preliminary data.</text>
</comment>
<gene>
    <name evidence="4" type="ORF">EV695_1925</name>
</gene>
<dbReference type="Pfam" id="PF13508">
    <property type="entry name" value="Acetyltransf_7"/>
    <property type="match status" value="1"/>
</dbReference>
<dbReference type="PANTHER" id="PTHR43800:SF1">
    <property type="entry name" value="PEPTIDYL-LYSINE N-ACETYLTRANSFERASE YJAB"/>
    <property type="match status" value="1"/>
</dbReference>
<dbReference type="AlphaFoldDB" id="A0A4V2P8X6"/>
<dbReference type="InterPro" id="IPR016181">
    <property type="entry name" value="Acyl_CoA_acyltransferase"/>
</dbReference>